<proteinExistence type="predicted"/>
<protein>
    <submittedName>
        <fullName evidence="2">Uncharacterized protein</fullName>
    </submittedName>
</protein>
<sequence length="96" mass="11073">MIDSPWFRCKACDKEIQPHKFRVLCENDEILEVWENLCPECRAKVPHWNSRTEQWNNDSSGIRFTHSSMGDSLGELMHSLHNGGSSGGSFNSEYRD</sequence>
<evidence type="ECO:0000313" key="2">
    <source>
        <dbReference type="EMBL" id="AII27089.1"/>
    </source>
</evidence>
<evidence type="ECO:0000256" key="1">
    <source>
        <dbReference type="SAM" id="MobiDB-lite"/>
    </source>
</evidence>
<gene>
    <name evidence="2" type="ORF">ICP22011A_0045</name>
</gene>
<dbReference type="EMBL" id="KM224878">
    <property type="protein sequence ID" value="AII27089.1"/>
    <property type="molecule type" value="Genomic_DNA"/>
</dbReference>
<feature type="region of interest" description="Disordered" evidence="1">
    <location>
        <begin position="75"/>
        <end position="96"/>
    </location>
</feature>
<reference evidence="3" key="1">
    <citation type="journal article" date="2014" name="Elife">
        <title>Evolutionary consequences of intra-patient phage predation on microbial populations.</title>
        <authorList>
            <person name="Seed K.D."/>
            <person name="Yen M."/>
            <person name="Shapiro B.J."/>
            <person name="Hilaire I.J."/>
            <person name="Charles R.C."/>
            <person name="Teng J.E."/>
            <person name="Ivers L.C."/>
            <person name="Boncy J."/>
            <person name="Harris J.B."/>
            <person name="Camilli A."/>
        </authorList>
    </citation>
    <scope>NUCLEOTIDE SEQUENCE [LARGE SCALE GENOMIC DNA]</scope>
</reference>
<evidence type="ECO:0000313" key="3">
    <source>
        <dbReference type="Proteomes" id="UP000028661"/>
    </source>
</evidence>
<organism evidence="2 3">
    <name type="scientific">Vibrio phage ICP2_2011_A</name>
    <dbReference type="NCBI Taxonomy" id="1529057"/>
    <lineage>
        <taxon>Viruses</taxon>
        <taxon>Duplodnaviria</taxon>
        <taxon>Heunggongvirae</taxon>
        <taxon>Uroviricota</taxon>
        <taxon>Caudoviricetes</taxon>
        <taxon>Zobellviridae</taxon>
        <taxon>Icepovirus</taxon>
        <taxon>Icepovirus bengalense</taxon>
    </lineage>
</organism>
<accession>A0A076GB88</accession>
<name>A0A076GB88_9CAUD</name>
<dbReference type="Proteomes" id="UP000028661">
    <property type="component" value="Segment"/>
</dbReference>